<evidence type="ECO:0000259" key="4">
    <source>
        <dbReference type="PROSITE" id="PS50222"/>
    </source>
</evidence>
<dbReference type="Proteomes" id="UP000054928">
    <property type="component" value="Unassembled WGS sequence"/>
</dbReference>
<dbReference type="PROSITE" id="PS00018">
    <property type="entry name" value="EF_HAND_1"/>
    <property type="match status" value="1"/>
</dbReference>
<dbReference type="CDD" id="cd00051">
    <property type="entry name" value="EFh"/>
    <property type="match status" value="1"/>
</dbReference>
<dbReference type="GO" id="GO:0005509">
    <property type="term" value="F:calcium ion binding"/>
    <property type="evidence" value="ECO:0007669"/>
    <property type="project" value="InterPro"/>
</dbReference>
<feature type="domain" description="EF-hand" evidence="4">
    <location>
        <begin position="80"/>
        <end position="115"/>
    </location>
</feature>
<evidence type="ECO:0000313" key="5">
    <source>
        <dbReference type="EMBL" id="CEG41004.1"/>
    </source>
</evidence>
<proteinExistence type="predicted"/>
<dbReference type="AlphaFoldDB" id="A0A0P1AJF7"/>
<accession>A0A0P1AJF7</accession>
<protein>
    <submittedName>
        <fullName evidence="5">Calcium-dependent protein 5</fullName>
    </submittedName>
</protein>
<dbReference type="GeneID" id="36406229"/>
<keyword evidence="2" id="KW-0106">Calcium</keyword>
<dbReference type="InterPro" id="IPR002048">
    <property type="entry name" value="EF_hand_dom"/>
</dbReference>
<dbReference type="InterPro" id="IPR018247">
    <property type="entry name" value="EF_Hand_1_Ca_BS"/>
</dbReference>
<dbReference type="RefSeq" id="XP_024577373.1">
    <property type="nucleotide sequence ID" value="XM_024726725.1"/>
</dbReference>
<dbReference type="Gene3D" id="1.10.238.10">
    <property type="entry name" value="EF-hand"/>
    <property type="match status" value="1"/>
</dbReference>
<keyword evidence="1" id="KW-0677">Repeat</keyword>
<dbReference type="PANTHER" id="PTHR23050">
    <property type="entry name" value="CALCIUM BINDING PROTEIN"/>
    <property type="match status" value="1"/>
</dbReference>
<evidence type="ECO:0000313" key="6">
    <source>
        <dbReference type="Proteomes" id="UP000054928"/>
    </source>
</evidence>
<evidence type="ECO:0000256" key="1">
    <source>
        <dbReference type="ARBA" id="ARBA00022737"/>
    </source>
</evidence>
<sequence>MSASTFARSRAVLRRKPKPDKKVLDNEDPEEVKEAFRLFETASSSTIEAMMDLYLYDDGDTGKVLLRDLKRVCTELGETLTDEEMHDMIDEADCDGDGLLNEKDFFRVLKKSVMGIQWTTSATMIDSHVILL</sequence>
<dbReference type="SUPFAM" id="SSF47473">
    <property type="entry name" value="EF-hand"/>
    <property type="match status" value="1"/>
</dbReference>
<dbReference type="InterPro" id="IPR050145">
    <property type="entry name" value="Centrin_CML-like"/>
</dbReference>
<dbReference type="Pfam" id="PF13499">
    <property type="entry name" value="EF-hand_7"/>
    <property type="match status" value="1"/>
</dbReference>
<dbReference type="PROSITE" id="PS50222">
    <property type="entry name" value="EF_HAND_2"/>
    <property type="match status" value="1"/>
</dbReference>
<keyword evidence="6" id="KW-1185">Reference proteome</keyword>
<feature type="region of interest" description="Disordered" evidence="3">
    <location>
        <begin position="1"/>
        <end position="27"/>
    </location>
</feature>
<organism evidence="5 6">
    <name type="scientific">Plasmopara halstedii</name>
    <name type="common">Downy mildew of sunflower</name>
    <dbReference type="NCBI Taxonomy" id="4781"/>
    <lineage>
        <taxon>Eukaryota</taxon>
        <taxon>Sar</taxon>
        <taxon>Stramenopiles</taxon>
        <taxon>Oomycota</taxon>
        <taxon>Peronosporomycetes</taxon>
        <taxon>Peronosporales</taxon>
        <taxon>Peronosporaceae</taxon>
        <taxon>Plasmopara</taxon>
    </lineage>
</organism>
<dbReference type="InterPro" id="IPR011992">
    <property type="entry name" value="EF-hand-dom_pair"/>
</dbReference>
<evidence type="ECO:0000256" key="3">
    <source>
        <dbReference type="SAM" id="MobiDB-lite"/>
    </source>
</evidence>
<dbReference type="STRING" id="4781.A0A0P1AJF7"/>
<dbReference type="OrthoDB" id="26525at2759"/>
<name>A0A0P1AJF7_PLAHL</name>
<reference evidence="6" key="1">
    <citation type="submission" date="2014-09" db="EMBL/GenBank/DDBJ databases">
        <authorList>
            <person name="Sharma Rahul"/>
            <person name="Thines Marco"/>
        </authorList>
    </citation>
    <scope>NUCLEOTIDE SEQUENCE [LARGE SCALE GENOMIC DNA]</scope>
</reference>
<evidence type="ECO:0000256" key="2">
    <source>
        <dbReference type="ARBA" id="ARBA00022837"/>
    </source>
</evidence>
<dbReference type="FunFam" id="1.10.238.10:FF:000003">
    <property type="entry name" value="Calmodulin A"/>
    <property type="match status" value="1"/>
</dbReference>
<dbReference type="EMBL" id="CCYD01000524">
    <property type="protein sequence ID" value="CEG41004.1"/>
    <property type="molecule type" value="Genomic_DNA"/>
</dbReference>